<organism evidence="2 3">
    <name type="scientific">Sedimentisphaera cyanobacteriorum</name>
    <dbReference type="NCBI Taxonomy" id="1940790"/>
    <lineage>
        <taxon>Bacteria</taxon>
        <taxon>Pseudomonadati</taxon>
        <taxon>Planctomycetota</taxon>
        <taxon>Phycisphaerae</taxon>
        <taxon>Sedimentisphaerales</taxon>
        <taxon>Sedimentisphaeraceae</taxon>
        <taxon>Sedimentisphaera</taxon>
    </lineage>
</organism>
<feature type="domain" description="Na+-translocating membrane potential-generating system MpsC" evidence="1">
    <location>
        <begin position="7"/>
        <end position="119"/>
    </location>
</feature>
<dbReference type="EMBL" id="CP019633">
    <property type="protein sequence ID" value="AQQ09901.1"/>
    <property type="molecule type" value="Genomic_DNA"/>
</dbReference>
<accession>A0A1Q2HRE1</accession>
<gene>
    <name evidence="2" type="ORF">L21SP3_01722</name>
</gene>
<dbReference type="Pfam" id="PF10057">
    <property type="entry name" value="MpsC"/>
    <property type="match status" value="1"/>
</dbReference>
<evidence type="ECO:0000313" key="2">
    <source>
        <dbReference type="EMBL" id="AQQ09901.1"/>
    </source>
</evidence>
<dbReference type="InterPro" id="IPR018745">
    <property type="entry name" value="MpsC"/>
</dbReference>
<sequence length="133" mass="15032">MPKINKTKGQLEAEISEAVIQFEKEYMGRGPKEIRTFIFEDMVMIRMRGVLTPAEKQLAKVNNGDTGRMLIKQVRKELIEKGRTLIEAIIKDLLSIDPTSMHTDISTVTGEKVIVFSLSESFESAAEQHSVHQ</sequence>
<evidence type="ECO:0000313" key="3">
    <source>
        <dbReference type="Proteomes" id="UP000188273"/>
    </source>
</evidence>
<evidence type="ECO:0000259" key="1">
    <source>
        <dbReference type="Pfam" id="PF10057"/>
    </source>
</evidence>
<dbReference type="Proteomes" id="UP000188273">
    <property type="component" value="Chromosome"/>
</dbReference>
<name>A0A1Q2HRE1_9BACT</name>
<protein>
    <recommendedName>
        <fullName evidence="1">Na+-translocating membrane potential-generating system MpsC domain-containing protein</fullName>
    </recommendedName>
</protein>
<reference evidence="3" key="1">
    <citation type="submission" date="2017-02" db="EMBL/GenBank/DDBJ databases">
        <title>Comparative genomics and description of representatives of a novel lineage of planctomycetes thriving in anoxic sediments.</title>
        <authorList>
            <person name="Spring S."/>
            <person name="Bunk B."/>
            <person name="Sproer C."/>
            <person name="Klenk H.-P."/>
        </authorList>
    </citation>
    <scope>NUCLEOTIDE SEQUENCE [LARGE SCALE GENOMIC DNA]</scope>
    <source>
        <strain evidence="3">L21-RPul-D3</strain>
    </source>
</reference>
<keyword evidence="3" id="KW-1185">Reference proteome</keyword>
<proteinExistence type="predicted"/>
<dbReference type="RefSeq" id="WP_227806758.1">
    <property type="nucleotide sequence ID" value="NZ_CP019633.1"/>
</dbReference>
<dbReference type="KEGG" id="pbu:L21SP3_01722"/>
<dbReference type="AlphaFoldDB" id="A0A1Q2HRE1"/>